<dbReference type="EMBL" id="OZ034819">
    <property type="protein sequence ID" value="CAL1391961.1"/>
    <property type="molecule type" value="Genomic_DNA"/>
</dbReference>
<organism evidence="4 5">
    <name type="scientific">Linum trigynum</name>
    <dbReference type="NCBI Taxonomy" id="586398"/>
    <lineage>
        <taxon>Eukaryota</taxon>
        <taxon>Viridiplantae</taxon>
        <taxon>Streptophyta</taxon>
        <taxon>Embryophyta</taxon>
        <taxon>Tracheophyta</taxon>
        <taxon>Spermatophyta</taxon>
        <taxon>Magnoliopsida</taxon>
        <taxon>eudicotyledons</taxon>
        <taxon>Gunneridae</taxon>
        <taxon>Pentapetalae</taxon>
        <taxon>rosids</taxon>
        <taxon>fabids</taxon>
        <taxon>Malpighiales</taxon>
        <taxon>Linaceae</taxon>
        <taxon>Linum</taxon>
    </lineage>
</organism>
<evidence type="ECO:0000256" key="1">
    <source>
        <dbReference type="ARBA" id="ARBA00009861"/>
    </source>
</evidence>
<comment type="similarity">
    <text evidence="1">Belongs to the plant acyltransferase family.</text>
</comment>
<evidence type="ECO:0000313" key="5">
    <source>
        <dbReference type="Proteomes" id="UP001497516"/>
    </source>
</evidence>
<evidence type="ECO:0000256" key="3">
    <source>
        <dbReference type="ARBA" id="ARBA00023315"/>
    </source>
</evidence>
<name>A0AAV2F156_9ROSI</name>
<gene>
    <name evidence="4" type="ORF">LTRI10_LOCUS32644</name>
</gene>
<dbReference type="Pfam" id="PF02458">
    <property type="entry name" value="Transferase"/>
    <property type="match status" value="1"/>
</dbReference>
<accession>A0AAV2F156</accession>
<proteinExistence type="inferred from homology"/>
<dbReference type="PANTHER" id="PTHR31623">
    <property type="entry name" value="F21J9.9"/>
    <property type="match status" value="1"/>
</dbReference>
<reference evidence="4 5" key="1">
    <citation type="submission" date="2024-04" db="EMBL/GenBank/DDBJ databases">
        <authorList>
            <person name="Fracassetti M."/>
        </authorList>
    </citation>
    <scope>NUCLEOTIDE SEQUENCE [LARGE SCALE GENOMIC DNA]</scope>
</reference>
<evidence type="ECO:0000256" key="2">
    <source>
        <dbReference type="ARBA" id="ARBA00022679"/>
    </source>
</evidence>
<dbReference type="InterPro" id="IPR023213">
    <property type="entry name" value="CAT-like_dom_sf"/>
</dbReference>
<keyword evidence="3" id="KW-0012">Acyltransferase</keyword>
<protein>
    <submittedName>
        <fullName evidence="4">Uncharacterized protein</fullName>
    </submittedName>
</protein>
<dbReference type="GO" id="GO:0016746">
    <property type="term" value="F:acyltransferase activity"/>
    <property type="evidence" value="ECO:0007669"/>
    <property type="project" value="UniProtKB-KW"/>
</dbReference>
<dbReference type="PANTHER" id="PTHR31623:SF91">
    <property type="entry name" value="SALUTARIDINOL 7-O-ACETYLTRANSFERASE"/>
    <property type="match status" value="1"/>
</dbReference>
<keyword evidence="5" id="KW-1185">Reference proteome</keyword>
<dbReference type="AlphaFoldDB" id="A0AAV2F156"/>
<keyword evidence="2" id="KW-0808">Transferase</keyword>
<evidence type="ECO:0000313" key="4">
    <source>
        <dbReference type="EMBL" id="CAL1391961.1"/>
    </source>
</evidence>
<dbReference type="Gene3D" id="3.30.559.10">
    <property type="entry name" value="Chloramphenicol acetyltransferase-like domain"/>
    <property type="match status" value="1"/>
</dbReference>
<sequence>MEVSVISTENIKPWSLAGSNQHEFKPFKLCLLDQLMVSIHSPLVLFYPMKDDHHDKKSSASTRLKASLSKTLNPFYPLAGRAKDNLIIHDFEKGIPFTEARVKGLLDLVWKQEEEVIRIPCGEGLELRVVKTEV</sequence>
<dbReference type="Proteomes" id="UP001497516">
    <property type="component" value="Chromosome 6"/>
</dbReference>